<reference evidence="1 2" key="1">
    <citation type="journal article" date="2015" name="Genome Announc.">
        <title>Complete Genome Sequence of Spiroplasma kunkelii Strain CR2-3x, Causal Agent of Corn Stunt Disease in Zea mays L.</title>
        <authorList>
            <person name="Davis R.E."/>
            <person name="Shao J."/>
            <person name="Dally E.L."/>
            <person name="Zhao Y."/>
            <person name="Gasparich G.E."/>
            <person name="Gaynor B.J."/>
            <person name="Athey J.C."/>
            <person name="Harrison N.A."/>
            <person name="Donofrio N."/>
        </authorList>
    </citation>
    <scope>NUCLEOTIDE SEQUENCE [LARGE SCALE GENOMIC DNA]</scope>
    <source>
        <strain evidence="1 2">CR2-3x</strain>
    </source>
</reference>
<dbReference type="PATRIC" id="fig|273035.7.peg.1941"/>
<organism evidence="1 2">
    <name type="scientific">Spiroplasma kunkelii CR2-3x</name>
    <dbReference type="NCBI Taxonomy" id="273035"/>
    <lineage>
        <taxon>Bacteria</taxon>
        <taxon>Bacillati</taxon>
        <taxon>Mycoplasmatota</taxon>
        <taxon>Mollicutes</taxon>
        <taxon>Entomoplasmatales</taxon>
        <taxon>Spiroplasmataceae</taxon>
        <taxon>Spiroplasma</taxon>
    </lineage>
</organism>
<name>A0A0K2JJK9_SPIKU</name>
<accession>A0A0K2JJK9</accession>
<dbReference type="Proteomes" id="UP000062963">
    <property type="component" value="Chromosome"/>
</dbReference>
<evidence type="ECO:0000313" key="2">
    <source>
        <dbReference type="Proteomes" id="UP000062963"/>
    </source>
</evidence>
<keyword evidence="2" id="KW-1185">Reference proteome</keyword>
<dbReference type="EMBL" id="CP010899">
    <property type="protein sequence ID" value="ALA98436.1"/>
    <property type="molecule type" value="Genomic_DNA"/>
</dbReference>
<dbReference type="RefSeq" id="WP_235511026.1">
    <property type="nucleotide sequence ID" value="NZ_CP010899.1"/>
</dbReference>
<dbReference type="KEGG" id="skn:SKUN_001578"/>
<dbReference type="AlphaFoldDB" id="A0A0K2JJK9"/>
<protein>
    <submittedName>
        <fullName evidence="1">Alcohol dehydrogenase</fullName>
    </submittedName>
</protein>
<evidence type="ECO:0000313" key="1">
    <source>
        <dbReference type="EMBL" id="ALA98436.1"/>
    </source>
</evidence>
<gene>
    <name evidence="1" type="ORF">SKUN_001578</name>
</gene>
<dbReference type="STRING" id="273035.SKUN_001578"/>
<sequence length="60" mass="7036">MQALIFQGKKKIEWTETNEPIIKKTTDIIVKIEEFNFSHAYYRPYSGHDNSVVPNTIMGY</sequence>
<proteinExistence type="predicted"/>